<evidence type="ECO:0008006" key="4">
    <source>
        <dbReference type="Google" id="ProtNLM"/>
    </source>
</evidence>
<organism evidence="2 3">
    <name type="scientific">Saccharopolyspora halophila</name>
    <dbReference type="NCBI Taxonomy" id="405551"/>
    <lineage>
        <taxon>Bacteria</taxon>
        <taxon>Bacillati</taxon>
        <taxon>Actinomycetota</taxon>
        <taxon>Actinomycetes</taxon>
        <taxon>Pseudonocardiales</taxon>
        <taxon>Pseudonocardiaceae</taxon>
        <taxon>Saccharopolyspora</taxon>
    </lineage>
</organism>
<dbReference type="SUPFAM" id="SSF52096">
    <property type="entry name" value="ClpP/crotonase"/>
    <property type="match status" value="1"/>
</dbReference>
<evidence type="ECO:0000313" key="3">
    <source>
        <dbReference type="Proteomes" id="UP001501218"/>
    </source>
</evidence>
<comment type="similarity">
    <text evidence="1">Belongs to the enoyl-CoA hydratase/isomerase family.</text>
</comment>
<keyword evidence="3" id="KW-1185">Reference proteome</keyword>
<gene>
    <name evidence="2" type="ORF">GCM10009854_40000</name>
</gene>
<accession>A0ABN3GPJ8</accession>
<evidence type="ECO:0000256" key="1">
    <source>
        <dbReference type="ARBA" id="ARBA00005254"/>
    </source>
</evidence>
<protein>
    <recommendedName>
        <fullName evidence="4">Enoyl-CoA hydratase</fullName>
    </recommendedName>
</protein>
<dbReference type="RefSeq" id="WP_344134993.1">
    <property type="nucleotide sequence ID" value="NZ_BAAARA010000015.1"/>
</dbReference>
<evidence type="ECO:0000313" key="2">
    <source>
        <dbReference type="EMBL" id="GAA2357551.1"/>
    </source>
</evidence>
<dbReference type="Gene3D" id="1.10.12.10">
    <property type="entry name" value="Lyase 2-enoyl-coa Hydratase, Chain A, domain 2"/>
    <property type="match status" value="1"/>
</dbReference>
<dbReference type="InterPro" id="IPR029045">
    <property type="entry name" value="ClpP/crotonase-like_dom_sf"/>
</dbReference>
<dbReference type="InterPro" id="IPR014748">
    <property type="entry name" value="Enoyl-CoA_hydra_C"/>
</dbReference>
<dbReference type="Proteomes" id="UP001501218">
    <property type="component" value="Unassembled WGS sequence"/>
</dbReference>
<proteinExistence type="inferred from homology"/>
<name>A0ABN3GPJ8_9PSEU</name>
<reference evidence="2 3" key="1">
    <citation type="journal article" date="2019" name="Int. J. Syst. Evol. Microbiol.">
        <title>The Global Catalogue of Microorganisms (GCM) 10K type strain sequencing project: providing services to taxonomists for standard genome sequencing and annotation.</title>
        <authorList>
            <consortium name="The Broad Institute Genomics Platform"/>
            <consortium name="The Broad Institute Genome Sequencing Center for Infectious Disease"/>
            <person name="Wu L."/>
            <person name="Ma J."/>
        </authorList>
    </citation>
    <scope>NUCLEOTIDE SEQUENCE [LARGE SCALE GENOMIC DNA]</scope>
    <source>
        <strain evidence="2 3">JCM 16221</strain>
    </source>
</reference>
<comment type="caution">
    <text evidence="2">The sequence shown here is derived from an EMBL/GenBank/DDBJ whole genome shotgun (WGS) entry which is preliminary data.</text>
</comment>
<dbReference type="EMBL" id="BAAARA010000015">
    <property type="protein sequence ID" value="GAA2357551.1"/>
    <property type="molecule type" value="Genomic_DNA"/>
</dbReference>
<sequence length="84" mass="9003">MQEIAEDGPAAVRSAAEIATTIAEKSGPFGVRTVLDSAHRAREHGESAAIERLRPDIARLLATEDGAEGIRSFAERRDAVFTGR</sequence>